<evidence type="ECO:0000256" key="11">
    <source>
        <dbReference type="SAM" id="MobiDB-lite"/>
    </source>
</evidence>
<feature type="domain" description="Aminopeptidase N-like N-terminal" evidence="15">
    <location>
        <begin position="1"/>
        <end position="65"/>
    </location>
</feature>
<evidence type="ECO:0000256" key="4">
    <source>
        <dbReference type="ARBA" id="ARBA00022723"/>
    </source>
</evidence>
<keyword evidence="12" id="KW-0472">Membrane</keyword>
<feature type="transmembrane region" description="Helical" evidence="12">
    <location>
        <begin position="954"/>
        <end position="980"/>
    </location>
</feature>
<feature type="transmembrane region" description="Helical" evidence="12">
    <location>
        <begin position="742"/>
        <end position="761"/>
    </location>
</feature>
<protein>
    <recommendedName>
        <fullName evidence="19">Aminopeptidase</fullName>
    </recommendedName>
</protein>
<evidence type="ECO:0000256" key="2">
    <source>
        <dbReference type="ARBA" id="ARBA00022438"/>
    </source>
</evidence>
<evidence type="ECO:0000256" key="9">
    <source>
        <dbReference type="PIRSR" id="PIRSR634016-3"/>
    </source>
</evidence>
<comment type="similarity">
    <text evidence="1">Belongs to the peptidase M1 family.</text>
</comment>
<accession>A0A818V7I1</accession>
<feature type="transmembrane region" description="Helical" evidence="12">
    <location>
        <begin position="1095"/>
        <end position="1116"/>
    </location>
</feature>
<evidence type="ECO:0000256" key="7">
    <source>
        <dbReference type="ARBA" id="ARBA00023049"/>
    </source>
</evidence>
<dbReference type="SUPFAM" id="SSF55486">
    <property type="entry name" value="Metalloproteases ('zincins'), catalytic domain"/>
    <property type="match status" value="1"/>
</dbReference>
<feature type="active site" description="Proton acceptor" evidence="8">
    <location>
        <position position="178"/>
    </location>
</feature>
<dbReference type="Proteomes" id="UP000663836">
    <property type="component" value="Unassembled WGS sequence"/>
</dbReference>
<keyword evidence="3" id="KW-0645">Protease</keyword>
<evidence type="ECO:0000259" key="15">
    <source>
        <dbReference type="Pfam" id="PF17900"/>
    </source>
</evidence>
<dbReference type="Gene3D" id="1.20.1740.10">
    <property type="entry name" value="Amino acid/polyamine transporter I"/>
    <property type="match status" value="1"/>
</dbReference>
<evidence type="ECO:0000313" key="18">
    <source>
        <dbReference type="Proteomes" id="UP000663836"/>
    </source>
</evidence>
<feature type="binding site" evidence="9">
    <location>
        <position position="177"/>
    </location>
    <ligand>
        <name>Zn(2+)</name>
        <dbReference type="ChEBI" id="CHEBI:29105"/>
        <note>catalytic</note>
    </ligand>
</feature>
<dbReference type="PANTHER" id="PTHR11533">
    <property type="entry name" value="PROTEASE M1 ZINC METALLOPROTEASE"/>
    <property type="match status" value="1"/>
</dbReference>
<dbReference type="GO" id="GO:0022857">
    <property type="term" value="F:transmembrane transporter activity"/>
    <property type="evidence" value="ECO:0007669"/>
    <property type="project" value="InterPro"/>
</dbReference>
<evidence type="ECO:0000313" key="16">
    <source>
        <dbReference type="EMBL" id="CAF1382179.1"/>
    </source>
</evidence>
<feature type="region of interest" description="Disordered" evidence="11">
    <location>
        <begin position="1142"/>
        <end position="1165"/>
    </location>
</feature>
<feature type="transmembrane region" description="Helical" evidence="12">
    <location>
        <begin position="773"/>
        <end position="790"/>
    </location>
</feature>
<feature type="domain" description="ERAP1-like C-terminal" evidence="14">
    <location>
        <begin position="409"/>
        <end position="718"/>
    </location>
</feature>
<reference evidence="17" key="1">
    <citation type="submission" date="2021-02" db="EMBL/GenBank/DDBJ databases">
        <authorList>
            <person name="Nowell W R."/>
        </authorList>
    </citation>
    <scope>NUCLEOTIDE SEQUENCE</scope>
</reference>
<keyword evidence="4 9" id="KW-0479">Metal-binding</keyword>
<evidence type="ECO:0000256" key="5">
    <source>
        <dbReference type="ARBA" id="ARBA00022801"/>
    </source>
</evidence>
<dbReference type="InterPro" id="IPR045357">
    <property type="entry name" value="Aminopeptidase_N-like_N"/>
</dbReference>
<keyword evidence="5" id="KW-0378">Hydrolase</keyword>
<keyword evidence="12" id="KW-0812">Transmembrane</keyword>
<dbReference type="GO" id="GO:0016020">
    <property type="term" value="C:membrane"/>
    <property type="evidence" value="ECO:0007669"/>
    <property type="project" value="UniProtKB-SubCell"/>
</dbReference>
<dbReference type="GO" id="GO:0042277">
    <property type="term" value="F:peptide binding"/>
    <property type="evidence" value="ECO:0007669"/>
    <property type="project" value="TreeGrafter"/>
</dbReference>
<keyword evidence="6 9" id="KW-0862">Zinc</keyword>
<feature type="transmembrane region" description="Helical" evidence="12">
    <location>
        <begin position="915"/>
        <end position="934"/>
    </location>
</feature>
<dbReference type="InterPro" id="IPR014782">
    <property type="entry name" value="Peptidase_M1_dom"/>
</dbReference>
<dbReference type="AlphaFoldDB" id="A0A818V7I1"/>
<comment type="cofactor">
    <cofactor evidence="9">
        <name>Zn(2+)</name>
        <dbReference type="ChEBI" id="CHEBI:29105"/>
    </cofactor>
    <text evidence="9">Binds 1 zinc ion per subunit.</text>
</comment>
<dbReference type="PANTHER" id="PTHR11533:SF294">
    <property type="entry name" value="THYROTROPIN-RELEASING HORMONE-DEGRADING ECTOENZYME"/>
    <property type="match status" value="1"/>
</dbReference>
<dbReference type="GO" id="GO:0008270">
    <property type="term" value="F:zinc ion binding"/>
    <property type="evidence" value="ECO:0007669"/>
    <property type="project" value="InterPro"/>
</dbReference>
<feature type="transmembrane region" description="Helical" evidence="12">
    <location>
        <begin position="797"/>
        <end position="820"/>
    </location>
</feature>
<dbReference type="Gene3D" id="1.10.390.10">
    <property type="entry name" value="Neutral Protease Domain 2"/>
    <property type="match status" value="1"/>
</dbReference>
<dbReference type="InterPro" id="IPR042097">
    <property type="entry name" value="Aminopeptidase_N-like_N_sf"/>
</dbReference>
<evidence type="ECO:0000256" key="12">
    <source>
        <dbReference type="SAM" id="Phobius"/>
    </source>
</evidence>
<comment type="caution">
    <text evidence="17">The sequence shown here is derived from an EMBL/GenBank/DDBJ whole genome shotgun (WGS) entry which is preliminary data.</text>
</comment>
<feature type="transmembrane region" description="Helical" evidence="12">
    <location>
        <begin position="1000"/>
        <end position="1023"/>
    </location>
</feature>
<evidence type="ECO:0008006" key="19">
    <source>
        <dbReference type="Google" id="ProtNLM"/>
    </source>
</evidence>
<feature type="binding site" evidence="9">
    <location>
        <position position="200"/>
    </location>
    <ligand>
        <name>Zn(2+)</name>
        <dbReference type="ChEBI" id="CHEBI:29105"/>
        <note>catalytic</note>
    </ligand>
</feature>
<evidence type="ECO:0000256" key="6">
    <source>
        <dbReference type="ARBA" id="ARBA00022833"/>
    </source>
</evidence>
<dbReference type="InterPro" id="IPR024571">
    <property type="entry name" value="ERAP1-like_C_dom"/>
</dbReference>
<dbReference type="InterPro" id="IPR050344">
    <property type="entry name" value="Peptidase_M1_aminopeptidases"/>
</dbReference>
<feature type="domain" description="Peptidase M1 membrane alanine aminopeptidase" evidence="13">
    <location>
        <begin position="105"/>
        <end position="324"/>
    </location>
</feature>
<dbReference type="GO" id="GO:0005615">
    <property type="term" value="C:extracellular space"/>
    <property type="evidence" value="ECO:0007669"/>
    <property type="project" value="TreeGrafter"/>
</dbReference>
<feature type="transmembrane region" description="Helical" evidence="12">
    <location>
        <begin position="1122"/>
        <end position="1140"/>
    </location>
</feature>
<dbReference type="EMBL" id="CAJNOT010003412">
    <property type="protein sequence ID" value="CAF1382179.1"/>
    <property type="molecule type" value="Genomic_DNA"/>
</dbReference>
<dbReference type="InterPro" id="IPR027268">
    <property type="entry name" value="Peptidase_M4/M1_CTD_sf"/>
</dbReference>
<dbReference type="FunFam" id="1.10.390.10:FF:000006">
    <property type="entry name" value="Puromycin-sensitive aminopeptidase"/>
    <property type="match status" value="1"/>
</dbReference>
<dbReference type="SUPFAM" id="SSF63737">
    <property type="entry name" value="Leukotriene A4 hydrolase N-terminal domain"/>
    <property type="match status" value="1"/>
</dbReference>
<evidence type="ECO:0000256" key="10">
    <source>
        <dbReference type="PIRSR" id="PIRSR634016-4"/>
    </source>
</evidence>
<dbReference type="PRINTS" id="PR00756">
    <property type="entry name" value="ALADIPTASE"/>
</dbReference>
<name>A0A818V7I1_9BILA</name>
<feature type="transmembrane region" description="Helical" evidence="12">
    <location>
        <begin position="873"/>
        <end position="895"/>
    </location>
</feature>
<keyword evidence="12" id="KW-1133">Transmembrane helix</keyword>
<dbReference type="GO" id="GO:0005737">
    <property type="term" value="C:cytoplasm"/>
    <property type="evidence" value="ECO:0007669"/>
    <property type="project" value="TreeGrafter"/>
</dbReference>
<evidence type="ECO:0000256" key="8">
    <source>
        <dbReference type="PIRSR" id="PIRSR634016-1"/>
    </source>
</evidence>
<dbReference type="EMBL" id="CAJOBD010000722">
    <property type="protein sequence ID" value="CAF3711073.1"/>
    <property type="molecule type" value="Genomic_DNA"/>
</dbReference>
<keyword evidence="7" id="KW-0482">Metalloprotease</keyword>
<feature type="binding site" evidence="9">
    <location>
        <position position="181"/>
    </location>
    <ligand>
        <name>Zn(2+)</name>
        <dbReference type="ChEBI" id="CHEBI:29105"/>
        <note>catalytic</note>
    </ligand>
</feature>
<dbReference type="Gene3D" id="2.60.40.1910">
    <property type="match status" value="1"/>
</dbReference>
<dbReference type="Proteomes" id="UP000663864">
    <property type="component" value="Unassembled WGS sequence"/>
</dbReference>
<evidence type="ECO:0000259" key="14">
    <source>
        <dbReference type="Pfam" id="PF11838"/>
    </source>
</evidence>
<evidence type="ECO:0000256" key="1">
    <source>
        <dbReference type="ARBA" id="ARBA00010136"/>
    </source>
</evidence>
<sequence length="1216" mass="136669">MEATNARGVLPCIDEPARKAIFKISVVHDPSYAVWSNGEIQRTEPLDDGRTLSHFTPTLKMSTYLLALIVALRSDFACLPDRIISSKNIKSRVCGRIDILPQLTYADEVAYRILEFFNTYFDIDYPLPKIEHFAVPDFSGEAMENYGLLIYDELGLVFDEKTISSSRQQYITELIAHEIAHQWVGDLVTPAWWSELWLKEGITSYMETLASNFVQPSWMLEEQFFIEKIFQFIKPDSLPTSRPISIEAANLTDIFQLYDLITYYKGATLARMMSMFLGDKTFQQGIQMYLKGLSYNSATQEDLWKYLDQAANHTIDIERVMTGWTRQSGYPFVEVNRNYSRTEQPMVGGHMMISQQPFSLLSTTTKSEKWWIPFKYFDRTFNQSSKASEIIWLNDTSKTLTITASDSDWILANPDYLGIYRTKYDPQNFRLIMAQLEMDHTCIPTITRGALIDDVFALSRASLINASDPYTLIRYLKNETDFVPWTVALSAMNQQEVLLADQDIILDLQNYFLELILPIYTKIGWTPANQLTDWLQALLQPSILSTVCRYRYQECIEAAQSIYRNWKLNPTLNQIPANLRSSVYCTIIRGGSRSDFNFLWIRLQNESIANEVINLLEGFACTEDPPLIVYFLEQHLKNDSIIRDQYVIQSITNIARSPRANQVVWNWIRDNWSKLLSKRGASLERLSRIIEAVSSQFITVRKRDELKAFANSITNEGLGAIIGAGIFTMVGYSAANFSGPAEILSLIIGMVPAFLAALSYAEMASMIPASGSSYTYTYTVMVEFSAWLVGWDLCLEYMCVAAVVAVSWANYVGSFIELVASTSIDHRLLSAPVSWNVTTQSFYVTDSWICLPGVVIILFLTALIVYDVGASSLFNSVIVVAKIIILIIFICVSIKDIDPENYRPILPESQGGNTYGIKGLFHAATISFFAFIGFDAITTAAQEATHEASKRLSLSVLTSLGIATILYLGTASVMLGVVNYKDLKVKNPLQKVCQVLGMKWLEILVYLAAIFGLTSVILVNLYGQSRIFYAMAKDGLLTPIFGKTHLWKNKLAARNIAISSTTETTTEPVNTDGVQMTVRVTAEIQMANKPAGSPVWSSIVIGIFCATAAGFLPISFLAETTSIGTLFAFIMVHISTIMMHKKDHPQSHPKTQPEDVSEIESRITDDSEIEAIKNGNKLPTNRGQIDPTDACENNSVQEAHQQQPHDVTAATIITFF</sequence>
<dbReference type="GO" id="GO:0070006">
    <property type="term" value="F:metalloaminopeptidase activity"/>
    <property type="evidence" value="ECO:0007669"/>
    <property type="project" value="TreeGrafter"/>
</dbReference>
<dbReference type="CDD" id="cd09601">
    <property type="entry name" value="M1_APN-Q_like"/>
    <property type="match status" value="1"/>
</dbReference>
<organism evidence="17 18">
    <name type="scientific">Rotaria sordida</name>
    <dbReference type="NCBI Taxonomy" id="392033"/>
    <lineage>
        <taxon>Eukaryota</taxon>
        <taxon>Metazoa</taxon>
        <taxon>Spiralia</taxon>
        <taxon>Gnathifera</taxon>
        <taxon>Rotifera</taxon>
        <taxon>Eurotatoria</taxon>
        <taxon>Bdelloidea</taxon>
        <taxon>Philodinida</taxon>
        <taxon>Philodinidae</taxon>
        <taxon>Rotaria</taxon>
    </lineage>
</organism>
<dbReference type="GO" id="GO:0043171">
    <property type="term" value="P:peptide catabolic process"/>
    <property type="evidence" value="ECO:0007669"/>
    <property type="project" value="TreeGrafter"/>
</dbReference>
<dbReference type="Pfam" id="PF11838">
    <property type="entry name" value="ERAP1_C"/>
    <property type="match status" value="1"/>
</dbReference>
<dbReference type="GO" id="GO:0006508">
    <property type="term" value="P:proteolysis"/>
    <property type="evidence" value="ECO:0007669"/>
    <property type="project" value="UniProtKB-KW"/>
</dbReference>
<dbReference type="Gene3D" id="2.60.40.1730">
    <property type="entry name" value="tricorn interacting facor f3 domain"/>
    <property type="match status" value="1"/>
</dbReference>
<proteinExistence type="inferred from homology"/>
<dbReference type="Pfam" id="PF01433">
    <property type="entry name" value="Peptidase_M1"/>
    <property type="match status" value="1"/>
</dbReference>
<evidence type="ECO:0000256" key="3">
    <source>
        <dbReference type="ARBA" id="ARBA00022670"/>
    </source>
</evidence>
<gene>
    <name evidence="17" type="ORF">JBS370_LOCUS10156</name>
    <name evidence="16" type="ORF">ZHD862_LOCUS32177</name>
</gene>
<dbReference type="InterPro" id="IPR034016">
    <property type="entry name" value="M1_APN-typ"/>
</dbReference>
<feature type="site" description="Transition state stabilizer" evidence="10">
    <location>
        <position position="263"/>
    </location>
</feature>
<evidence type="ECO:0000259" key="13">
    <source>
        <dbReference type="Pfam" id="PF01433"/>
    </source>
</evidence>
<evidence type="ECO:0000313" key="17">
    <source>
        <dbReference type="EMBL" id="CAF3711073.1"/>
    </source>
</evidence>
<dbReference type="Gene3D" id="1.10.3480.20">
    <property type="match status" value="1"/>
</dbReference>
<dbReference type="InterPro" id="IPR001930">
    <property type="entry name" value="Peptidase_M1"/>
</dbReference>
<keyword evidence="2" id="KW-0031">Aminopeptidase</keyword>
<feature type="transmembrane region" description="Helical" evidence="12">
    <location>
        <begin position="840"/>
        <end position="866"/>
    </location>
</feature>
<feature type="transmembrane region" description="Helical" evidence="12">
    <location>
        <begin position="717"/>
        <end position="735"/>
    </location>
</feature>
<dbReference type="Pfam" id="PF17900">
    <property type="entry name" value="Peptidase_M1_N"/>
    <property type="match status" value="1"/>
</dbReference>